<evidence type="ECO:0000256" key="1">
    <source>
        <dbReference type="ARBA" id="ARBA00022737"/>
    </source>
</evidence>
<feature type="repeat" description="ANK" evidence="3">
    <location>
        <begin position="149"/>
        <end position="181"/>
    </location>
</feature>
<dbReference type="InterPro" id="IPR002110">
    <property type="entry name" value="Ankyrin_rpt"/>
</dbReference>
<feature type="compositionally biased region" description="Basic and acidic residues" evidence="4">
    <location>
        <begin position="48"/>
        <end position="63"/>
    </location>
</feature>
<dbReference type="Gene3D" id="1.25.40.20">
    <property type="entry name" value="Ankyrin repeat-containing domain"/>
    <property type="match status" value="1"/>
</dbReference>
<dbReference type="PRINTS" id="PR01415">
    <property type="entry name" value="ANKYRIN"/>
</dbReference>
<dbReference type="GO" id="GO:0031436">
    <property type="term" value="C:BRCA1-BARD1 complex"/>
    <property type="evidence" value="ECO:0007669"/>
    <property type="project" value="TreeGrafter"/>
</dbReference>
<dbReference type="PROSITE" id="PS50297">
    <property type="entry name" value="ANK_REP_REGION"/>
    <property type="match status" value="2"/>
</dbReference>
<feature type="signal peptide" evidence="5">
    <location>
        <begin position="1"/>
        <end position="18"/>
    </location>
</feature>
<dbReference type="GO" id="GO:0070531">
    <property type="term" value="C:BRCA1-A complex"/>
    <property type="evidence" value="ECO:0007669"/>
    <property type="project" value="TreeGrafter"/>
</dbReference>
<dbReference type="PANTHER" id="PTHR24171:SF8">
    <property type="entry name" value="BRCA1-ASSOCIATED RING DOMAIN PROTEIN 1"/>
    <property type="match status" value="1"/>
</dbReference>
<evidence type="ECO:0000256" key="3">
    <source>
        <dbReference type="PROSITE-ProRule" id="PRU00023"/>
    </source>
</evidence>
<accession>A0A023EKY8</accession>
<dbReference type="VEuPathDB" id="VectorBase:AALF012701"/>
<proteinExistence type="evidence at transcript level"/>
<evidence type="ECO:0000313" key="6">
    <source>
        <dbReference type="EMBL" id="JAC09850.1"/>
    </source>
</evidence>
<evidence type="ECO:0000256" key="4">
    <source>
        <dbReference type="SAM" id="MobiDB-lite"/>
    </source>
</evidence>
<evidence type="ECO:0000256" key="2">
    <source>
        <dbReference type="ARBA" id="ARBA00023043"/>
    </source>
</evidence>
<keyword evidence="5" id="KW-0732">Signal</keyword>
<feature type="repeat" description="ANK" evidence="3">
    <location>
        <begin position="116"/>
        <end position="148"/>
    </location>
</feature>
<keyword evidence="2 3" id="KW-0040">ANK repeat</keyword>
<dbReference type="PANTHER" id="PTHR24171">
    <property type="entry name" value="ANKYRIN REPEAT DOMAIN-CONTAINING PROTEIN 39-RELATED"/>
    <property type="match status" value="1"/>
</dbReference>
<sequence>FTPLPSSCACVLIDLVLPCLFSSDAPSRSLRHRRRPTESSPTANSKAMDPHLHHDQQHGDHHHQQQQCNCSKTTTASQSLDELEFERGIWTAAIDNDESKVRSLIDKGQLHARDNSGYTALHYAARSGHLTICRILLDAGIRVDEQTHGGATALHRAAMMGHTDVVNLLLEGKAKPSIQDSDGKTALHRAAEKCHPEVCRSLLQHSPGLLTICDSKGKIPLDLVPPQESTQRQRLLEVFGASYG</sequence>
<reference evidence="6" key="1">
    <citation type="journal article" date="2014" name="PLoS Negl. Trop. Dis.">
        <title>Identification and characterization of seminal fluid proteins in the Asian tiger mosquito, Aedes albopictus.</title>
        <authorList>
            <person name="Boes K.E."/>
            <person name="Ribeiro J.M."/>
            <person name="Wong A."/>
            <person name="Harrington L.C."/>
            <person name="Wolfner M.F."/>
            <person name="Sirot L.K."/>
        </authorList>
    </citation>
    <scope>NUCLEOTIDE SEQUENCE</scope>
    <source>
        <tissue evidence="6">Reproductive organs</tissue>
    </source>
</reference>
<dbReference type="VEuPathDB" id="VectorBase:AALC636_038217"/>
<dbReference type="SUPFAM" id="SSF48403">
    <property type="entry name" value="Ankyrin repeat"/>
    <property type="match status" value="1"/>
</dbReference>
<evidence type="ECO:0000256" key="5">
    <source>
        <dbReference type="SAM" id="SignalP"/>
    </source>
</evidence>
<feature type="region of interest" description="Disordered" evidence="4">
    <location>
        <begin position="26"/>
        <end position="73"/>
    </location>
</feature>
<dbReference type="InterPro" id="IPR036770">
    <property type="entry name" value="Ankyrin_rpt-contain_sf"/>
</dbReference>
<dbReference type="Pfam" id="PF13637">
    <property type="entry name" value="Ank_4"/>
    <property type="match status" value="1"/>
</dbReference>
<dbReference type="VEuPathDB" id="VectorBase:AALFPA_073890"/>
<keyword evidence="1" id="KW-0677">Repeat</keyword>
<name>A0A023EKY8_AEDAL</name>
<protein>
    <submittedName>
        <fullName evidence="6">Putative ankyrin</fullName>
    </submittedName>
</protein>
<dbReference type="GO" id="GO:0004842">
    <property type="term" value="F:ubiquitin-protein transferase activity"/>
    <property type="evidence" value="ECO:0007669"/>
    <property type="project" value="TreeGrafter"/>
</dbReference>
<feature type="chain" id="PRO_5001514073" evidence="5">
    <location>
        <begin position="19"/>
        <end position="244"/>
    </location>
</feature>
<feature type="non-terminal residue" evidence="6">
    <location>
        <position position="1"/>
    </location>
</feature>
<dbReference type="SMART" id="SM00248">
    <property type="entry name" value="ANK"/>
    <property type="match status" value="3"/>
</dbReference>
<dbReference type="Pfam" id="PF12796">
    <property type="entry name" value="Ank_2"/>
    <property type="match status" value="1"/>
</dbReference>
<dbReference type="EMBL" id="GAPW01003748">
    <property type="protein sequence ID" value="JAC09850.1"/>
    <property type="molecule type" value="mRNA"/>
</dbReference>
<dbReference type="AlphaFoldDB" id="A0A023EKY8"/>
<dbReference type="GO" id="GO:0085020">
    <property type="term" value="P:protein K6-linked ubiquitination"/>
    <property type="evidence" value="ECO:0007669"/>
    <property type="project" value="TreeGrafter"/>
</dbReference>
<dbReference type="PROSITE" id="PS50088">
    <property type="entry name" value="ANK_REPEAT"/>
    <property type="match status" value="2"/>
</dbReference>
<organism evidence="6">
    <name type="scientific">Aedes albopictus</name>
    <name type="common">Asian tiger mosquito</name>
    <name type="synonym">Stegomyia albopicta</name>
    <dbReference type="NCBI Taxonomy" id="7160"/>
    <lineage>
        <taxon>Eukaryota</taxon>
        <taxon>Metazoa</taxon>
        <taxon>Ecdysozoa</taxon>
        <taxon>Arthropoda</taxon>
        <taxon>Hexapoda</taxon>
        <taxon>Insecta</taxon>
        <taxon>Pterygota</taxon>
        <taxon>Neoptera</taxon>
        <taxon>Endopterygota</taxon>
        <taxon>Diptera</taxon>
        <taxon>Nematocera</taxon>
        <taxon>Culicoidea</taxon>
        <taxon>Culicidae</taxon>
        <taxon>Culicinae</taxon>
        <taxon>Aedini</taxon>
        <taxon>Aedes</taxon>
        <taxon>Stegomyia</taxon>
    </lineage>
</organism>